<keyword evidence="2 6" id="KW-0067">ATP-binding</keyword>
<dbReference type="Gene3D" id="3.40.1190.20">
    <property type="match status" value="1"/>
</dbReference>
<dbReference type="GO" id="GO:0052856">
    <property type="term" value="F:NAD(P)HX epimerase activity"/>
    <property type="evidence" value="ECO:0007669"/>
    <property type="project" value="TreeGrafter"/>
</dbReference>
<dbReference type="Pfam" id="PF01256">
    <property type="entry name" value="Carb_kinase"/>
    <property type="match status" value="1"/>
</dbReference>
<reference evidence="8 9" key="1">
    <citation type="submission" date="2020-08" db="EMBL/GenBank/DDBJ databases">
        <title>Sequencing the genomes of 1000 actinobacteria strains.</title>
        <authorList>
            <person name="Klenk H.-P."/>
        </authorList>
    </citation>
    <scope>NUCLEOTIDE SEQUENCE [LARGE SCALE GENOMIC DNA]</scope>
    <source>
        <strain evidence="8 9">DSM 23889</strain>
    </source>
</reference>
<dbReference type="InterPro" id="IPR000631">
    <property type="entry name" value="CARKD"/>
</dbReference>
<dbReference type="SUPFAM" id="SSF53613">
    <property type="entry name" value="Ribokinase-like"/>
    <property type="match status" value="1"/>
</dbReference>
<keyword evidence="1 6" id="KW-0547">Nucleotide-binding</keyword>
<feature type="binding site" evidence="6">
    <location>
        <position position="151"/>
    </location>
    <ligand>
        <name>(6S)-NADPHX</name>
        <dbReference type="ChEBI" id="CHEBI:64076"/>
    </ligand>
</feature>
<dbReference type="GO" id="GO:0046496">
    <property type="term" value="P:nicotinamide nucleotide metabolic process"/>
    <property type="evidence" value="ECO:0007669"/>
    <property type="project" value="UniProtKB-UniRule"/>
</dbReference>
<keyword evidence="4 6" id="KW-0520">NAD</keyword>
<comment type="cofactor">
    <cofactor evidence="6">
        <name>Mg(2+)</name>
        <dbReference type="ChEBI" id="CHEBI:18420"/>
    </cofactor>
</comment>
<proteinExistence type="inferred from homology"/>
<comment type="subunit">
    <text evidence="6">Homotetramer.</text>
</comment>
<feature type="binding site" evidence="6">
    <location>
        <position position="93"/>
    </location>
    <ligand>
        <name>(6S)-NADPHX</name>
        <dbReference type="ChEBI" id="CHEBI:64076"/>
    </ligand>
</feature>
<protein>
    <recommendedName>
        <fullName evidence="6">ADP-dependent (S)-NAD(P)H-hydrate dehydratase</fullName>
        <ecNumber evidence="6">4.2.1.136</ecNumber>
    </recommendedName>
    <alternativeName>
        <fullName evidence="6">ADP-dependent NAD(P)HX dehydratase</fullName>
    </alternativeName>
</protein>
<dbReference type="InterPro" id="IPR029056">
    <property type="entry name" value="Ribokinase-like"/>
</dbReference>
<dbReference type="PANTHER" id="PTHR12592:SF0">
    <property type="entry name" value="ATP-DEPENDENT (S)-NAD(P)H-HYDRATE DEHYDRATASE"/>
    <property type="match status" value="1"/>
</dbReference>
<dbReference type="GO" id="GO:0110051">
    <property type="term" value="P:metabolite repair"/>
    <property type="evidence" value="ECO:0007669"/>
    <property type="project" value="TreeGrafter"/>
</dbReference>
<keyword evidence="8" id="KW-0808">Transferase</keyword>
<gene>
    <name evidence="6" type="primary">nnrD</name>
    <name evidence="8" type="ORF">BJ959_002280</name>
</gene>
<feature type="binding site" evidence="6">
    <location>
        <begin position="188"/>
        <end position="192"/>
    </location>
    <ligand>
        <name>AMP</name>
        <dbReference type="ChEBI" id="CHEBI:456215"/>
    </ligand>
</feature>
<comment type="caution">
    <text evidence="8">The sequence shown here is derived from an EMBL/GenBank/DDBJ whole genome shotgun (WGS) entry which is preliminary data.</text>
</comment>
<organism evidence="8 9">
    <name type="scientific">Microcella frigidaquae</name>
    <dbReference type="NCBI Taxonomy" id="424758"/>
    <lineage>
        <taxon>Bacteria</taxon>
        <taxon>Bacillati</taxon>
        <taxon>Actinomycetota</taxon>
        <taxon>Actinomycetes</taxon>
        <taxon>Micrococcales</taxon>
        <taxon>Microbacteriaceae</taxon>
        <taxon>Microcella</taxon>
    </lineage>
</organism>
<dbReference type="Proteomes" id="UP000552883">
    <property type="component" value="Unassembled WGS sequence"/>
</dbReference>
<accession>A0A840XCB0</accession>
<name>A0A840XCB0_9MICO</name>
<dbReference type="EC" id="4.2.1.136" evidence="6"/>
<evidence type="ECO:0000313" key="8">
    <source>
        <dbReference type="EMBL" id="MBB5618784.1"/>
    </source>
</evidence>
<evidence type="ECO:0000256" key="5">
    <source>
        <dbReference type="ARBA" id="ARBA00023239"/>
    </source>
</evidence>
<keyword evidence="3 6" id="KW-0521">NADP</keyword>
<dbReference type="RefSeq" id="WP_341799881.1">
    <property type="nucleotide sequence ID" value="NZ_BAAANZ010000003.1"/>
</dbReference>
<keyword evidence="5 6" id="KW-0456">Lyase</keyword>
<dbReference type="PROSITE" id="PS51383">
    <property type="entry name" value="YJEF_C_3"/>
    <property type="match status" value="1"/>
</dbReference>
<comment type="function">
    <text evidence="6">Catalyzes the dehydration of the S-form of NAD(P)HX at the expense of ADP, which is converted to AMP. Together with NAD(P)HX epimerase, which catalyzes the epimerization of the S- and R-forms, the enzyme allows the repair of both epimers of NAD(P)HX, a damaged form of NAD(P)H that is a result of enzymatic or heat-dependent hydration.</text>
</comment>
<dbReference type="AlphaFoldDB" id="A0A840XCB0"/>
<evidence type="ECO:0000256" key="4">
    <source>
        <dbReference type="ARBA" id="ARBA00023027"/>
    </source>
</evidence>
<evidence type="ECO:0000256" key="2">
    <source>
        <dbReference type="ARBA" id="ARBA00022840"/>
    </source>
</evidence>
<feature type="binding site" evidence="6">
    <location>
        <position position="43"/>
    </location>
    <ligand>
        <name>(6S)-NADPHX</name>
        <dbReference type="ChEBI" id="CHEBI:64076"/>
    </ligand>
</feature>
<comment type="catalytic activity">
    <reaction evidence="6">
        <text>(6S)-NADPHX + ADP = AMP + phosphate + NADPH + H(+)</text>
        <dbReference type="Rhea" id="RHEA:32235"/>
        <dbReference type="ChEBI" id="CHEBI:15378"/>
        <dbReference type="ChEBI" id="CHEBI:43474"/>
        <dbReference type="ChEBI" id="CHEBI:57783"/>
        <dbReference type="ChEBI" id="CHEBI:64076"/>
        <dbReference type="ChEBI" id="CHEBI:456215"/>
        <dbReference type="ChEBI" id="CHEBI:456216"/>
        <dbReference type="EC" id="4.2.1.136"/>
    </reaction>
</comment>
<dbReference type="PANTHER" id="PTHR12592">
    <property type="entry name" value="ATP-DEPENDENT (S)-NAD(P)H-HYDRATE DEHYDRATASE FAMILY MEMBER"/>
    <property type="match status" value="1"/>
</dbReference>
<keyword evidence="9" id="KW-1185">Reference proteome</keyword>
<feature type="binding site" evidence="6">
    <location>
        <position position="217"/>
    </location>
    <ligand>
        <name>AMP</name>
        <dbReference type="ChEBI" id="CHEBI:456215"/>
    </ligand>
</feature>
<evidence type="ECO:0000259" key="7">
    <source>
        <dbReference type="PROSITE" id="PS51383"/>
    </source>
</evidence>
<dbReference type="GO" id="GO:0052855">
    <property type="term" value="F:ADP-dependent NAD(P)H-hydrate dehydratase activity"/>
    <property type="evidence" value="ECO:0007669"/>
    <property type="project" value="UniProtKB-UniRule"/>
</dbReference>
<dbReference type="CDD" id="cd01171">
    <property type="entry name" value="YXKO-related"/>
    <property type="match status" value="1"/>
</dbReference>
<dbReference type="GO" id="GO:0005524">
    <property type="term" value="F:ATP binding"/>
    <property type="evidence" value="ECO:0007669"/>
    <property type="project" value="UniProtKB-KW"/>
</dbReference>
<evidence type="ECO:0000313" key="9">
    <source>
        <dbReference type="Proteomes" id="UP000552883"/>
    </source>
</evidence>
<keyword evidence="8" id="KW-0418">Kinase</keyword>
<evidence type="ECO:0000256" key="3">
    <source>
        <dbReference type="ARBA" id="ARBA00022857"/>
    </source>
</evidence>
<comment type="catalytic activity">
    <reaction evidence="6">
        <text>(6S)-NADHX + ADP = AMP + phosphate + NADH + H(+)</text>
        <dbReference type="Rhea" id="RHEA:32223"/>
        <dbReference type="ChEBI" id="CHEBI:15378"/>
        <dbReference type="ChEBI" id="CHEBI:43474"/>
        <dbReference type="ChEBI" id="CHEBI:57945"/>
        <dbReference type="ChEBI" id="CHEBI:64074"/>
        <dbReference type="ChEBI" id="CHEBI:456215"/>
        <dbReference type="ChEBI" id="CHEBI:456216"/>
        <dbReference type="EC" id="4.2.1.136"/>
    </reaction>
</comment>
<dbReference type="HAMAP" id="MF_01965">
    <property type="entry name" value="NADHX_dehydratase"/>
    <property type="match status" value="1"/>
</dbReference>
<comment type="similarity">
    <text evidence="6">Belongs to the NnrD/CARKD family.</text>
</comment>
<feature type="domain" description="YjeF C-terminal" evidence="7">
    <location>
        <begin position="8"/>
        <end position="286"/>
    </location>
</feature>
<sequence>MSDERELTPAEAAALVRVPTPDHAKYARGVLGMLTGSSRYPGAAVLGVEAALRTGVGMVRYLGPARAADLVLQRRPEAVTAPGRVQAWVIGSGMGLLSAAADGEIEEAPEPETAERVRGALASGHPLIIDAGAIAPTVLAAARGPVIITPHAGELARLSGVDVAAVRADPGAAARAAAARFGVAVLLKGHTTRVVAPGGPMLVARQAPTWLATAGAGDALAGILGALTATHAAATLAGQPVDLPQLARLGAAAAVLHGLAAARASAGGPLTVLDLCAALPATVAALLDAADR</sequence>
<dbReference type="EMBL" id="JACHBS010000001">
    <property type="protein sequence ID" value="MBB5618784.1"/>
    <property type="molecule type" value="Genomic_DNA"/>
</dbReference>
<evidence type="ECO:0000256" key="6">
    <source>
        <dbReference type="HAMAP-Rule" id="MF_01965"/>
    </source>
</evidence>
<feature type="binding site" evidence="6">
    <location>
        <position position="218"/>
    </location>
    <ligand>
        <name>(6S)-NADPHX</name>
        <dbReference type="ChEBI" id="CHEBI:64076"/>
    </ligand>
</feature>
<evidence type="ECO:0000256" key="1">
    <source>
        <dbReference type="ARBA" id="ARBA00022741"/>
    </source>
</evidence>
<dbReference type="GO" id="GO:0016301">
    <property type="term" value="F:kinase activity"/>
    <property type="evidence" value="ECO:0007669"/>
    <property type="project" value="UniProtKB-KW"/>
</dbReference>